<dbReference type="AlphaFoldDB" id="A0A0E9VHW2"/>
<proteinExistence type="predicted"/>
<reference evidence="1" key="2">
    <citation type="journal article" date="2015" name="Fish Shellfish Immunol.">
        <title>Early steps in the European eel (Anguilla anguilla)-Vibrio vulnificus interaction in the gills: Role of the RtxA13 toxin.</title>
        <authorList>
            <person name="Callol A."/>
            <person name="Pajuelo D."/>
            <person name="Ebbesson L."/>
            <person name="Teles M."/>
            <person name="MacKenzie S."/>
            <person name="Amaro C."/>
        </authorList>
    </citation>
    <scope>NUCLEOTIDE SEQUENCE</scope>
</reference>
<name>A0A0E9VHW2_ANGAN</name>
<organism evidence="1">
    <name type="scientific">Anguilla anguilla</name>
    <name type="common">European freshwater eel</name>
    <name type="synonym">Muraena anguilla</name>
    <dbReference type="NCBI Taxonomy" id="7936"/>
    <lineage>
        <taxon>Eukaryota</taxon>
        <taxon>Metazoa</taxon>
        <taxon>Chordata</taxon>
        <taxon>Craniata</taxon>
        <taxon>Vertebrata</taxon>
        <taxon>Euteleostomi</taxon>
        <taxon>Actinopterygii</taxon>
        <taxon>Neopterygii</taxon>
        <taxon>Teleostei</taxon>
        <taxon>Anguilliformes</taxon>
        <taxon>Anguillidae</taxon>
        <taxon>Anguilla</taxon>
    </lineage>
</organism>
<dbReference type="EMBL" id="GBXM01031794">
    <property type="protein sequence ID" value="JAH76783.1"/>
    <property type="molecule type" value="Transcribed_RNA"/>
</dbReference>
<protein>
    <submittedName>
        <fullName evidence="1">Uncharacterized protein</fullName>
    </submittedName>
</protein>
<reference evidence="1" key="1">
    <citation type="submission" date="2014-11" db="EMBL/GenBank/DDBJ databases">
        <authorList>
            <person name="Amaro Gonzalez C."/>
        </authorList>
    </citation>
    <scope>NUCLEOTIDE SEQUENCE</scope>
</reference>
<sequence>MVKTSLLFWRSQARCMSWRLT</sequence>
<accession>A0A0E9VHW2</accession>
<evidence type="ECO:0000313" key="1">
    <source>
        <dbReference type="EMBL" id="JAH76783.1"/>
    </source>
</evidence>